<keyword evidence="6" id="KW-1185">Reference proteome</keyword>
<feature type="region of interest" description="Disordered" evidence="3">
    <location>
        <begin position="116"/>
        <end position="160"/>
    </location>
</feature>
<evidence type="ECO:0000256" key="1">
    <source>
        <dbReference type="ARBA" id="ARBA00022443"/>
    </source>
</evidence>
<proteinExistence type="predicted"/>
<keyword evidence="1 2" id="KW-0728">SH3 domain</keyword>
<dbReference type="InterPro" id="IPR051567">
    <property type="entry name" value="Unconventional_Myosin_ATPase"/>
</dbReference>
<dbReference type="InterPro" id="IPR036028">
    <property type="entry name" value="SH3-like_dom_sf"/>
</dbReference>
<evidence type="ECO:0000259" key="4">
    <source>
        <dbReference type="PROSITE" id="PS50002"/>
    </source>
</evidence>
<feature type="domain" description="SH3" evidence="4">
    <location>
        <begin position="364"/>
        <end position="425"/>
    </location>
</feature>
<feature type="compositionally biased region" description="Polar residues" evidence="3">
    <location>
        <begin position="147"/>
        <end position="158"/>
    </location>
</feature>
<reference evidence="6" key="1">
    <citation type="journal article" date="2014" name="Science">
        <title>Comparative genomics reveals insights into avian genome evolution and adaptation.</title>
        <authorList>
            <consortium name="Avian Genome Consortium"/>
            <person name="Zhang G."/>
            <person name="Li C."/>
            <person name="Li Q."/>
            <person name="Li B."/>
            <person name="Larkin D.M."/>
            <person name="Lee C."/>
            <person name="Storz J.F."/>
            <person name="Antunes A."/>
            <person name="Greenwold M.J."/>
            <person name="Meredith R.W."/>
            <person name="Odeen A."/>
            <person name="Cui J."/>
            <person name="Zhou Q."/>
            <person name="Xu L."/>
            <person name="Pan H."/>
            <person name="Wang Z."/>
            <person name="Jin L."/>
            <person name="Zhang P."/>
            <person name="Hu H."/>
            <person name="Yang W."/>
            <person name="Hu J."/>
            <person name="Xiao J."/>
            <person name="Yang Z."/>
            <person name="Liu Y."/>
            <person name="Xie Q."/>
            <person name="Yu H."/>
            <person name="Lian J."/>
            <person name="Wen P."/>
            <person name="Zhang F."/>
            <person name="Li H."/>
            <person name="Zeng Y."/>
            <person name="Xiong Z."/>
            <person name="Liu S."/>
            <person name="Zhou L."/>
            <person name="Huang Z."/>
            <person name="An N."/>
            <person name="Wang J."/>
            <person name="Zheng Q."/>
            <person name="Xiong Y."/>
            <person name="Wang G."/>
            <person name="Wang B."/>
            <person name="Wang J."/>
            <person name="Fan Y."/>
            <person name="da Fonseca R.R."/>
            <person name="Alfaro-Nunez A."/>
            <person name="Schubert M."/>
            <person name="Orlando L."/>
            <person name="Mourier T."/>
            <person name="Howard J.T."/>
            <person name="Ganapathy G."/>
            <person name="Pfenning A."/>
            <person name="Whitney O."/>
            <person name="Rivas M.V."/>
            <person name="Hara E."/>
            <person name="Smith J."/>
            <person name="Farre M."/>
            <person name="Narayan J."/>
            <person name="Slavov G."/>
            <person name="Romanov M.N."/>
            <person name="Borges R."/>
            <person name="Machado J.P."/>
            <person name="Khan I."/>
            <person name="Springer M.S."/>
            <person name="Gatesy J."/>
            <person name="Hoffmann F.G."/>
            <person name="Opazo J.C."/>
            <person name="Hastad O."/>
            <person name="Sawyer R.H."/>
            <person name="Kim H."/>
            <person name="Kim K.W."/>
            <person name="Kim H.J."/>
            <person name="Cho S."/>
            <person name="Li N."/>
            <person name="Huang Y."/>
            <person name="Bruford M.W."/>
            <person name="Zhan X."/>
            <person name="Dixon A."/>
            <person name="Bertelsen M.F."/>
            <person name="Derryberry E."/>
            <person name="Warren W."/>
            <person name="Wilson R.K."/>
            <person name="Li S."/>
            <person name="Ray D.A."/>
            <person name="Green R.E."/>
            <person name="O'Brien S.J."/>
            <person name="Griffin D."/>
            <person name="Johnson W.E."/>
            <person name="Haussler D."/>
            <person name="Ryder O.A."/>
            <person name="Willerslev E."/>
            <person name="Graves G.R."/>
            <person name="Alstrom P."/>
            <person name="Fjeldsa J."/>
            <person name="Mindell D.P."/>
            <person name="Edwards S.V."/>
            <person name="Braun E.L."/>
            <person name="Rahbek C."/>
            <person name="Burt D.W."/>
            <person name="Houde P."/>
            <person name="Zhang Y."/>
            <person name="Yang H."/>
            <person name="Wang J."/>
            <person name="Jarvis E.D."/>
            <person name="Gilbert M.T."/>
            <person name="Wang J."/>
        </authorList>
    </citation>
    <scope>NUCLEOTIDE SEQUENCE [LARGE SCALE GENOMIC DNA]</scope>
</reference>
<evidence type="ECO:0000313" key="5">
    <source>
        <dbReference type="EMBL" id="KGL86088.1"/>
    </source>
</evidence>
<dbReference type="InterPro" id="IPR011993">
    <property type="entry name" value="PH-like_dom_sf"/>
</dbReference>
<evidence type="ECO:0000256" key="3">
    <source>
        <dbReference type="SAM" id="MobiDB-lite"/>
    </source>
</evidence>
<accession>A0A099ZY67</accession>
<dbReference type="InterPro" id="IPR035489">
    <property type="entry name" value="MYO15B_SH3"/>
</dbReference>
<evidence type="ECO:0000313" key="6">
    <source>
        <dbReference type="Proteomes" id="UP000053858"/>
    </source>
</evidence>
<name>A0A099ZY67_CHAVO</name>
<dbReference type="Pfam" id="PF07653">
    <property type="entry name" value="SH3_2"/>
    <property type="match status" value="1"/>
</dbReference>
<dbReference type="Gene3D" id="2.30.30.40">
    <property type="entry name" value="SH3 Domains"/>
    <property type="match status" value="1"/>
</dbReference>
<dbReference type="PANTHER" id="PTHR22692:SF16">
    <property type="entry name" value="MYOSIN XVB"/>
    <property type="match status" value="1"/>
</dbReference>
<dbReference type="AlphaFoldDB" id="A0A099ZY67"/>
<feature type="region of interest" description="Disordered" evidence="3">
    <location>
        <begin position="1"/>
        <end position="22"/>
    </location>
</feature>
<dbReference type="CDD" id="cd12068">
    <property type="entry name" value="SH3_MYO15B"/>
    <property type="match status" value="1"/>
</dbReference>
<sequence>PKARKEPPVVKHSGPESRPAPSREIRNIIKMYQSRPAPEPQPIEPVRRVSKPFMKKNDPKNEALAKLGMMNLTTPKSVSSLLSGHLKAYQRRPADPISNTSSSIKEKQLPLLSIFSEQSTPPDSNAPPAPPPPPPLPSPLLPGNEGGQESTGKDSTVTVADDDGIKTQLYRLAESVSFSYVNPAWKIFLRKEVFYPKENFSHPYCLNLLCEQIMRDTFSDSCLRISREEKRKMKDLLMEFQVGNDVQSIQEDGIKKRIVLAARDNWANYFSRLFPVHGENGSDVQILGVSHRGMRLLKVVKAAGYNPEHLKILRSYSFADVLSVEVKGSNALEFSLKTEQLFLRSPKALCIKAMVELFLQELRQDTNYVVALRSYIADDKSLLSFEKGDLIKLLPMQGVEPGWQFGSTGGRCGIFPTSLVQLAAA</sequence>
<dbReference type="PROSITE" id="PS50002">
    <property type="entry name" value="SH3"/>
    <property type="match status" value="1"/>
</dbReference>
<dbReference type="SUPFAM" id="SSF50044">
    <property type="entry name" value="SH3-domain"/>
    <property type="match status" value="1"/>
</dbReference>
<evidence type="ECO:0000256" key="2">
    <source>
        <dbReference type="PROSITE-ProRule" id="PRU00192"/>
    </source>
</evidence>
<protein>
    <submittedName>
        <fullName evidence="5">Unconventional myosin-XVB</fullName>
    </submittedName>
</protein>
<feature type="compositionally biased region" description="Pro residues" evidence="3">
    <location>
        <begin position="124"/>
        <end position="140"/>
    </location>
</feature>
<feature type="region of interest" description="Disordered" evidence="3">
    <location>
        <begin position="34"/>
        <end position="58"/>
    </location>
</feature>
<gene>
    <name evidence="5" type="ORF">N301_06336</name>
</gene>
<dbReference type="InterPro" id="IPR059004">
    <property type="entry name" value="MYO15"/>
</dbReference>
<dbReference type="EMBL" id="KL869815">
    <property type="protein sequence ID" value="KGL86088.1"/>
    <property type="molecule type" value="Genomic_DNA"/>
</dbReference>
<dbReference type="PANTHER" id="PTHR22692">
    <property type="entry name" value="MYOSIN VII, XV"/>
    <property type="match status" value="1"/>
</dbReference>
<dbReference type="Gene3D" id="2.30.29.30">
    <property type="entry name" value="Pleckstrin-homology domain (PH domain)/Phosphotyrosine-binding domain (PTB)"/>
    <property type="match status" value="1"/>
</dbReference>
<feature type="non-terminal residue" evidence="5">
    <location>
        <position position="425"/>
    </location>
</feature>
<dbReference type="Pfam" id="PF26570">
    <property type="entry name" value="MYO15"/>
    <property type="match status" value="1"/>
</dbReference>
<organism evidence="5 6">
    <name type="scientific">Charadrius vociferus</name>
    <name type="common">Killdeer</name>
    <name type="synonym">Aegialitis vocifera</name>
    <dbReference type="NCBI Taxonomy" id="50402"/>
    <lineage>
        <taxon>Eukaryota</taxon>
        <taxon>Metazoa</taxon>
        <taxon>Chordata</taxon>
        <taxon>Craniata</taxon>
        <taxon>Vertebrata</taxon>
        <taxon>Euteleostomi</taxon>
        <taxon>Archelosauria</taxon>
        <taxon>Archosauria</taxon>
        <taxon>Dinosauria</taxon>
        <taxon>Saurischia</taxon>
        <taxon>Theropoda</taxon>
        <taxon>Coelurosauria</taxon>
        <taxon>Aves</taxon>
        <taxon>Neognathae</taxon>
        <taxon>Neoaves</taxon>
        <taxon>Charadriiformes</taxon>
        <taxon>Charadriidae</taxon>
        <taxon>Charadrius</taxon>
    </lineage>
</organism>
<feature type="non-terminal residue" evidence="5">
    <location>
        <position position="1"/>
    </location>
</feature>
<dbReference type="SMART" id="SM00326">
    <property type="entry name" value="SH3"/>
    <property type="match status" value="1"/>
</dbReference>
<dbReference type="Proteomes" id="UP000053858">
    <property type="component" value="Unassembled WGS sequence"/>
</dbReference>
<dbReference type="STRING" id="50402.A0A099ZY67"/>
<dbReference type="InterPro" id="IPR001452">
    <property type="entry name" value="SH3_domain"/>
</dbReference>